<dbReference type="EMBL" id="DS268570">
    <property type="protein sequence ID" value="EFO90882.1"/>
    <property type="molecule type" value="Genomic_DNA"/>
</dbReference>
<protein>
    <submittedName>
        <fullName evidence="2">Uncharacterized protein</fullName>
    </submittedName>
</protein>
<reference evidence="2" key="1">
    <citation type="submission" date="2007-07" db="EMBL/GenBank/DDBJ databases">
        <title>PCAP assembly of the Caenorhabditis remanei genome.</title>
        <authorList>
            <consortium name="The Caenorhabditis remanei Sequencing Consortium"/>
            <person name="Wilson R.K."/>
        </authorList>
    </citation>
    <scope>NUCLEOTIDE SEQUENCE [LARGE SCALE GENOMIC DNA]</scope>
    <source>
        <strain evidence="2">PB4641</strain>
    </source>
</reference>
<gene>
    <name evidence="2" type="ORF">CRE_19410</name>
</gene>
<name>E3N9Y5_CAERE</name>
<feature type="region of interest" description="Disordered" evidence="1">
    <location>
        <begin position="1"/>
        <end position="26"/>
    </location>
</feature>
<dbReference type="InParanoid" id="E3N9Y5"/>
<evidence type="ECO:0000256" key="1">
    <source>
        <dbReference type="SAM" id="MobiDB-lite"/>
    </source>
</evidence>
<sequence length="214" mass="24513">MNFVDSILSNNSRKKEAPYDTPKTRPVATVKPRTVSFRSKPFEKVSSMLSSTLYKKFQVTAQNGDHFEEAVGEDELYLNQKGFDDEAALPTEEEAGSSHRKVKQTTVQSAICPFEVGYTISSLPKEQITSYRVSNFLTYFNFLSFTFQKKVYDCTLPRLKFDVRGADRMMQSDSEEVRALAYGMRGLMEIVRFQTTTILRYTCIYTRGGIEFLD</sequence>
<accession>E3N9Y5</accession>
<evidence type="ECO:0000313" key="3">
    <source>
        <dbReference type="Proteomes" id="UP000008281"/>
    </source>
</evidence>
<dbReference type="Proteomes" id="UP000008281">
    <property type="component" value="Unassembled WGS sequence"/>
</dbReference>
<dbReference type="AlphaFoldDB" id="E3N9Y5"/>
<dbReference type="HOGENOM" id="CLU_1290018_0_0_1"/>
<proteinExistence type="predicted"/>
<keyword evidence="3" id="KW-1185">Reference proteome</keyword>
<organism evidence="3">
    <name type="scientific">Caenorhabditis remanei</name>
    <name type="common">Caenorhabditis vulgaris</name>
    <dbReference type="NCBI Taxonomy" id="31234"/>
    <lineage>
        <taxon>Eukaryota</taxon>
        <taxon>Metazoa</taxon>
        <taxon>Ecdysozoa</taxon>
        <taxon>Nematoda</taxon>
        <taxon>Chromadorea</taxon>
        <taxon>Rhabditida</taxon>
        <taxon>Rhabditina</taxon>
        <taxon>Rhabditomorpha</taxon>
        <taxon>Rhabditoidea</taxon>
        <taxon>Rhabditidae</taxon>
        <taxon>Peloderinae</taxon>
        <taxon>Caenorhabditis</taxon>
    </lineage>
</organism>
<evidence type="ECO:0000313" key="2">
    <source>
        <dbReference type="EMBL" id="EFO90882.1"/>
    </source>
</evidence>